<dbReference type="AlphaFoldDB" id="H8MJD5"/>
<protein>
    <submittedName>
        <fullName evidence="1">Uncharacterized protein</fullName>
    </submittedName>
</protein>
<dbReference type="RefSeq" id="WP_014397468.1">
    <property type="nucleotide sequence ID" value="NC_017030.1"/>
</dbReference>
<dbReference type="eggNOG" id="COG2445">
    <property type="taxonomic scope" value="Bacteria"/>
</dbReference>
<dbReference type="InParanoid" id="H8MJD5"/>
<organism evidence="1 2">
    <name type="scientific">Corallococcus coralloides (strain ATCC 25202 / DSM 2259 / NBRC 100086 / M2)</name>
    <name type="common">Myxococcus coralloides</name>
    <dbReference type="NCBI Taxonomy" id="1144275"/>
    <lineage>
        <taxon>Bacteria</taxon>
        <taxon>Pseudomonadati</taxon>
        <taxon>Myxococcota</taxon>
        <taxon>Myxococcia</taxon>
        <taxon>Myxococcales</taxon>
        <taxon>Cystobacterineae</taxon>
        <taxon>Myxococcaceae</taxon>
        <taxon>Corallococcus</taxon>
    </lineage>
</organism>
<dbReference type="EMBL" id="CP003389">
    <property type="protein sequence ID" value="AFE05953.1"/>
    <property type="molecule type" value="Genomic_DNA"/>
</dbReference>
<evidence type="ECO:0000313" key="1">
    <source>
        <dbReference type="EMBL" id="AFE05953.1"/>
    </source>
</evidence>
<reference evidence="1 2" key="1">
    <citation type="journal article" date="2012" name="J. Bacteriol.">
        <title>Complete Genome Sequence of the Fruiting Myxobacterium Corallococcus coralloides DSM 2259.</title>
        <authorList>
            <person name="Huntley S."/>
            <person name="Zhang Y."/>
            <person name="Treuner-Lange A."/>
            <person name="Kneip S."/>
            <person name="Sensen C.W."/>
            <person name="Sogaard-Andersen L."/>
        </authorList>
    </citation>
    <scope>NUCLEOTIDE SEQUENCE [LARGE SCALE GENOMIC DNA]</scope>
    <source>
        <strain evidence="2">ATCC 25202 / DSM 2259 / NBRC 100086 / M2</strain>
    </source>
</reference>
<gene>
    <name evidence="1" type="ordered locus">COCOR_04665</name>
</gene>
<accession>H8MJD5</accession>
<reference evidence="2" key="2">
    <citation type="submission" date="2012-03" db="EMBL/GenBank/DDBJ databases">
        <title>Genome sequence of the fruiting myxobacterium Corallococcus coralloides DSM 2259.</title>
        <authorList>
            <person name="Huntley S."/>
            <person name="Zhang Y."/>
            <person name="Treuner-Lange A."/>
            <person name="Sensen C.W."/>
            <person name="Sogaard-Andersen L."/>
        </authorList>
    </citation>
    <scope>NUCLEOTIDE SEQUENCE [LARGE SCALE GENOMIC DNA]</scope>
    <source>
        <strain evidence="2">ATCC 25202 / DSM 2259 / NBRC 100086 / M2</strain>
    </source>
</reference>
<sequence>MIVEYLVIFRKNGSFCDSVAGLNRLLQVDSAITIDGSTVRHKNGFSCNYQATTGEVAGREQRYFQLRFSYNSGTTNPSNSIELFSEPLKSARRAISKAEGQIETLRDDISSHYAHATYPLIHEIEIMMRQLIANFMLITLGREWAKETSPNDFEETLRKSKRKDQGHLNILHSVDFIDLGDFLFTPYSKRTIQDLYINIDKAKEPSDLANLKEFIPQSNWKRYFSALVDCEDSYLDSRWKELYEIRCKVAHNASISRSDHSRAAHLIGEVKPKLEDAIRKLSNVSIPPDEKDSVAESAVKSADSASWEFIKTWKAVEWAVDIICSNAGITKPTSLPTAALKQRGILNDEQAAIYSDLRKFRNDLVHGPSTGHSTELLQDISRAANILLKSLQASIDTSSK</sequence>
<dbReference type="KEGG" id="ccx:COCOR_04665"/>
<dbReference type="OrthoDB" id="1237440at2"/>
<name>H8MJD5_CORCM</name>
<dbReference type="Proteomes" id="UP000007587">
    <property type="component" value="Chromosome"/>
</dbReference>
<evidence type="ECO:0000313" key="2">
    <source>
        <dbReference type="Proteomes" id="UP000007587"/>
    </source>
</evidence>
<keyword evidence="2" id="KW-1185">Reference proteome</keyword>
<proteinExistence type="predicted"/>
<dbReference type="STRING" id="1144275.COCOR_04665"/>
<dbReference type="HOGENOM" id="CLU_690643_0_0_7"/>